<evidence type="ECO:0000313" key="1">
    <source>
        <dbReference type="EMBL" id="KAH7298277.1"/>
    </source>
</evidence>
<evidence type="ECO:0000313" key="2">
    <source>
        <dbReference type="Proteomes" id="UP000825935"/>
    </source>
</evidence>
<dbReference type="Proteomes" id="UP000825935">
    <property type="component" value="Chromosome 25"/>
</dbReference>
<organism evidence="1 2">
    <name type="scientific">Ceratopteris richardii</name>
    <name type="common">Triangle waterfern</name>
    <dbReference type="NCBI Taxonomy" id="49495"/>
    <lineage>
        <taxon>Eukaryota</taxon>
        <taxon>Viridiplantae</taxon>
        <taxon>Streptophyta</taxon>
        <taxon>Embryophyta</taxon>
        <taxon>Tracheophyta</taxon>
        <taxon>Polypodiopsida</taxon>
        <taxon>Polypodiidae</taxon>
        <taxon>Polypodiales</taxon>
        <taxon>Pteridineae</taxon>
        <taxon>Pteridaceae</taxon>
        <taxon>Parkerioideae</taxon>
        <taxon>Ceratopteris</taxon>
    </lineage>
</organism>
<comment type="caution">
    <text evidence="1">The sequence shown here is derived from an EMBL/GenBank/DDBJ whole genome shotgun (WGS) entry which is preliminary data.</text>
</comment>
<accession>A0A8T2RRL0</accession>
<protein>
    <submittedName>
        <fullName evidence="1">Uncharacterized protein</fullName>
    </submittedName>
</protein>
<keyword evidence="2" id="KW-1185">Reference proteome</keyword>
<name>A0A8T2RRL0_CERRI</name>
<dbReference type="AlphaFoldDB" id="A0A8T2RRL0"/>
<proteinExistence type="predicted"/>
<sequence>MSILSLVFPFVFLNVWLWICSIRLDKEQPTHFEISFIVHFSGVNVRSICVLSPGLHHAPFSTSSCNPDEHGYTSDEYLLANSMPPLERIGFHALHSRSRGAFCCTESIIKNVEALYLYPWVASHRAKCIISQLIEAYLSCSLHSWTIYPFQHFFSRDVYIMLYLIIAHGEVYDFITYRGIFVL</sequence>
<reference evidence="1" key="1">
    <citation type="submission" date="2021-08" db="EMBL/GenBank/DDBJ databases">
        <title>WGS assembly of Ceratopteris richardii.</title>
        <authorList>
            <person name="Marchant D.B."/>
            <person name="Chen G."/>
            <person name="Jenkins J."/>
            <person name="Shu S."/>
            <person name="Leebens-Mack J."/>
            <person name="Grimwood J."/>
            <person name="Schmutz J."/>
            <person name="Soltis P."/>
            <person name="Soltis D."/>
            <person name="Chen Z.-H."/>
        </authorList>
    </citation>
    <scope>NUCLEOTIDE SEQUENCE</scope>
    <source>
        <strain evidence="1">Whitten #5841</strain>
        <tissue evidence="1">Leaf</tissue>
    </source>
</reference>
<dbReference type="EMBL" id="CM035430">
    <property type="protein sequence ID" value="KAH7298277.1"/>
    <property type="molecule type" value="Genomic_DNA"/>
</dbReference>
<gene>
    <name evidence="1" type="ORF">KP509_25G034900</name>
</gene>